<reference evidence="1" key="1">
    <citation type="submission" date="2023-10" db="EMBL/GenBank/DDBJ databases">
        <title>Genome assembly of Pristionchus species.</title>
        <authorList>
            <person name="Yoshida K."/>
            <person name="Sommer R.J."/>
        </authorList>
    </citation>
    <scope>NUCLEOTIDE SEQUENCE</scope>
    <source>
        <strain evidence="1">RS0144</strain>
    </source>
</reference>
<proteinExistence type="predicted"/>
<dbReference type="SUPFAM" id="SSF63829">
    <property type="entry name" value="Calcium-dependent phosphotriesterase"/>
    <property type="match status" value="1"/>
</dbReference>
<dbReference type="GO" id="GO:0012505">
    <property type="term" value="C:endomembrane system"/>
    <property type="evidence" value="ECO:0007669"/>
    <property type="project" value="TreeGrafter"/>
</dbReference>
<feature type="non-terminal residue" evidence="1">
    <location>
        <position position="116"/>
    </location>
</feature>
<dbReference type="Gene3D" id="2.120.10.30">
    <property type="entry name" value="TolB, C-terminal domain"/>
    <property type="match status" value="1"/>
</dbReference>
<evidence type="ECO:0000313" key="1">
    <source>
        <dbReference type="EMBL" id="GMS85641.1"/>
    </source>
</evidence>
<accession>A0AAV5T1M6</accession>
<sequence length="116" mass="12779">VNLRLPHPPSLTGPLTPNDAFDRVEYILKDQIKGPESIVVDGDTIYTGVHDGRVIKIVGGKIEKEMRLMDSQRQFGGCEDEIHLCQPLGMRMGRGGTIIVADAYHGVFQVDFENGS</sequence>
<comment type="caution">
    <text evidence="1">The sequence shown here is derived from an EMBL/GenBank/DDBJ whole genome shotgun (WGS) entry which is preliminary data.</text>
</comment>
<organism evidence="1 2">
    <name type="scientific">Pristionchus entomophagus</name>
    <dbReference type="NCBI Taxonomy" id="358040"/>
    <lineage>
        <taxon>Eukaryota</taxon>
        <taxon>Metazoa</taxon>
        <taxon>Ecdysozoa</taxon>
        <taxon>Nematoda</taxon>
        <taxon>Chromadorea</taxon>
        <taxon>Rhabditida</taxon>
        <taxon>Rhabditina</taxon>
        <taxon>Diplogasteromorpha</taxon>
        <taxon>Diplogasteroidea</taxon>
        <taxon>Neodiplogasteridae</taxon>
        <taxon>Pristionchus</taxon>
    </lineage>
</organism>
<dbReference type="Pfam" id="PF20067">
    <property type="entry name" value="SSL_N"/>
    <property type="match status" value="1"/>
</dbReference>
<feature type="non-terminal residue" evidence="1">
    <location>
        <position position="1"/>
    </location>
</feature>
<dbReference type="GO" id="GO:0016787">
    <property type="term" value="F:hydrolase activity"/>
    <property type="evidence" value="ECO:0007669"/>
    <property type="project" value="TreeGrafter"/>
</dbReference>
<dbReference type="EMBL" id="BTSX01000002">
    <property type="protein sequence ID" value="GMS85641.1"/>
    <property type="molecule type" value="Genomic_DNA"/>
</dbReference>
<dbReference type="PANTHER" id="PTHR10426:SF88">
    <property type="entry name" value="ADIPOCYTE PLASMA MEMBRANE-ASSOCIATED PROTEIN HEMOMUCIN-RELATED"/>
    <property type="match status" value="1"/>
</dbReference>
<protein>
    <submittedName>
        <fullName evidence="1">Uncharacterized protein</fullName>
    </submittedName>
</protein>
<name>A0AAV5T1M6_9BILA</name>
<dbReference type="PANTHER" id="PTHR10426">
    <property type="entry name" value="STRICTOSIDINE SYNTHASE-RELATED"/>
    <property type="match status" value="1"/>
</dbReference>
<dbReference type="Proteomes" id="UP001432027">
    <property type="component" value="Unassembled WGS sequence"/>
</dbReference>
<dbReference type="AlphaFoldDB" id="A0AAV5T1M6"/>
<gene>
    <name evidence="1" type="ORF">PENTCL1PPCAC_7816</name>
</gene>
<keyword evidence="2" id="KW-1185">Reference proteome</keyword>
<evidence type="ECO:0000313" key="2">
    <source>
        <dbReference type="Proteomes" id="UP001432027"/>
    </source>
</evidence>
<dbReference type="InterPro" id="IPR011042">
    <property type="entry name" value="6-blade_b-propeller_TolB-like"/>
</dbReference>